<dbReference type="Pfam" id="PF00583">
    <property type="entry name" value="Acetyltransf_1"/>
    <property type="match status" value="1"/>
</dbReference>
<dbReference type="InterPro" id="IPR000182">
    <property type="entry name" value="GNAT_dom"/>
</dbReference>
<gene>
    <name evidence="2" type="ORF">H8R02_10915</name>
</gene>
<dbReference type="InterPro" id="IPR016181">
    <property type="entry name" value="Acyl_CoA_acyltransferase"/>
</dbReference>
<evidence type="ECO:0000313" key="2">
    <source>
        <dbReference type="EMBL" id="MBC5764965.1"/>
    </source>
</evidence>
<accession>A0A923M7T4</accession>
<reference evidence="2" key="1">
    <citation type="submission" date="2020-08" db="EMBL/GenBank/DDBJ databases">
        <title>Ramlibacter sp. GTP1 16S ribosomal RNA gene genome sequencing and assembly.</title>
        <authorList>
            <person name="Kang M."/>
        </authorList>
    </citation>
    <scope>NUCLEOTIDE SEQUENCE</scope>
    <source>
        <strain evidence="2">GTP1</strain>
    </source>
</reference>
<name>A0A923M7T4_9BURK</name>
<sequence length="282" mass="30400">MQSPALTPAAEIEPAALHRAFAQAFSDYLAGPFNLPFEGWPVFLGRQCVDLARSRVVLREGEVAAFAFVAVRHDTSAWRLATMGALPAARGTGAAQVLLDDFIARARDDGARFVELECFAQNGRALKLYRSRGFAAIHELPGFTMTSPAMMERHAAAPVTLAEAFEWLDEVARRRGDLPLQVTPASLRAQPFELQALRHGAAQSIQAVVAPGKVTVFSLVDDGSPGQRDAQDVIATVLAEHPGSTITVPQLQRADLGGDALQALGFQRLPLHQLMMRRATAA</sequence>
<evidence type="ECO:0000313" key="3">
    <source>
        <dbReference type="Proteomes" id="UP000596827"/>
    </source>
</evidence>
<dbReference type="PROSITE" id="PS51186">
    <property type="entry name" value="GNAT"/>
    <property type="match status" value="1"/>
</dbReference>
<dbReference type="SUPFAM" id="SSF55729">
    <property type="entry name" value="Acyl-CoA N-acyltransferases (Nat)"/>
    <property type="match status" value="1"/>
</dbReference>
<dbReference type="RefSeq" id="WP_187081423.1">
    <property type="nucleotide sequence ID" value="NZ_JACORU010000003.1"/>
</dbReference>
<dbReference type="EMBL" id="JACORU010000003">
    <property type="protein sequence ID" value="MBC5764965.1"/>
    <property type="molecule type" value="Genomic_DNA"/>
</dbReference>
<proteinExistence type="predicted"/>
<comment type="caution">
    <text evidence="2">The sequence shown here is derived from an EMBL/GenBank/DDBJ whole genome shotgun (WGS) entry which is preliminary data.</text>
</comment>
<dbReference type="AlphaFoldDB" id="A0A923M7T4"/>
<protein>
    <submittedName>
        <fullName evidence="2">GNAT family N-acetyltransferase</fullName>
    </submittedName>
</protein>
<feature type="domain" description="N-acetyltransferase" evidence="1">
    <location>
        <begin position="4"/>
        <end position="156"/>
    </location>
</feature>
<keyword evidence="3" id="KW-1185">Reference proteome</keyword>
<dbReference type="CDD" id="cd04301">
    <property type="entry name" value="NAT_SF"/>
    <property type="match status" value="1"/>
</dbReference>
<dbReference type="Gene3D" id="3.40.630.30">
    <property type="match status" value="1"/>
</dbReference>
<dbReference type="Proteomes" id="UP000596827">
    <property type="component" value="Unassembled WGS sequence"/>
</dbReference>
<dbReference type="GO" id="GO:0016747">
    <property type="term" value="F:acyltransferase activity, transferring groups other than amino-acyl groups"/>
    <property type="evidence" value="ECO:0007669"/>
    <property type="project" value="InterPro"/>
</dbReference>
<organism evidence="2 3">
    <name type="scientific">Ramlibacter albus</name>
    <dbReference type="NCBI Taxonomy" id="2079448"/>
    <lineage>
        <taxon>Bacteria</taxon>
        <taxon>Pseudomonadati</taxon>
        <taxon>Pseudomonadota</taxon>
        <taxon>Betaproteobacteria</taxon>
        <taxon>Burkholderiales</taxon>
        <taxon>Comamonadaceae</taxon>
        <taxon>Ramlibacter</taxon>
    </lineage>
</organism>
<evidence type="ECO:0000259" key="1">
    <source>
        <dbReference type="PROSITE" id="PS51186"/>
    </source>
</evidence>